<proteinExistence type="predicted"/>
<keyword evidence="1" id="KW-0472">Membrane</keyword>
<gene>
    <name evidence="2" type="ORF">SAMN06295933_1239</name>
</gene>
<sequence length="227" mass="25518">MESDCAANSAKYVIIFGGLVGFALLVFLYFQGFVFQIAPLDLNVSSQIGTLFVGTVGVLWSLGGVLLLYSTLQSQRKSVDVQSVSMQVENYVKAITSIRSNPTYAEDVKFYEHLIGVHRDDRKASSYEGVDRLADASCFTEIVYLFKAAHIRNDASKIQMDVMNFVFMSLTIAEKVVLTYVLLEREVLNSVLQGMDLDVICADRFFLKKDGVKLLRVKQERLKKLKE</sequence>
<feature type="transmembrane region" description="Helical" evidence="1">
    <location>
        <begin position="12"/>
        <end position="30"/>
    </location>
</feature>
<feature type="transmembrane region" description="Helical" evidence="1">
    <location>
        <begin position="50"/>
        <end position="69"/>
    </location>
</feature>
<keyword evidence="1" id="KW-1133">Transmembrane helix</keyword>
<keyword evidence="3" id="KW-1185">Reference proteome</keyword>
<dbReference type="RefSeq" id="WP_085099888.1">
    <property type="nucleotide sequence ID" value="NZ_FWZU01000002.1"/>
</dbReference>
<organism evidence="2 3">
    <name type="scientific">Desulfovibrio gilichinskyi</name>
    <dbReference type="NCBI Taxonomy" id="1519643"/>
    <lineage>
        <taxon>Bacteria</taxon>
        <taxon>Pseudomonadati</taxon>
        <taxon>Thermodesulfobacteriota</taxon>
        <taxon>Desulfovibrionia</taxon>
        <taxon>Desulfovibrionales</taxon>
        <taxon>Desulfovibrionaceae</taxon>
        <taxon>Desulfovibrio</taxon>
    </lineage>
</organism>
<evidence type="ECO:0000256" key="1">
    <source>
        <dbReference type="SAM" id="Phobius"/>
    </source>
</evidence>
<dbReference type="AlphaFoldDB" id="A0A1X7CTE0"/>
<reference evidence="3" key="1">
    <citation type="submission" date="2017-04" db="EMBL/GenBank/DDBJ databases">
        <authorList>
            <person name="Varghese N."/>
            <person name="Submissions S."/>
        </authorList>
    </citation>
    <scope>NUCLEOTIDE SEQUENCE [LARGE SCALE GENOMIC DNA]</scope>
    <source>
        <strain evidence="3">K3S</strain>
    </source>
</reference>
<dbReference type="Proteomes" id="UP000192906">
    <property type="component" value="Unassembled WGS sequence"/>
</dbReference>
<evidence type="ECO:0000313" key="2">
    <source>
        <dbReference type="EMBL" id="SMF02758.1"/>
    </source>
</evidence>
<keyword evidence="1" id="KW-0812">Transmembrane</keyword>
<protein>
    <submittedName>
        <fullName evidence="2">Uncharacterized protein</fullName>
    </submittedName>
</protein>
<dbReference type="EMBL" id="FWZU01000002">
    <property type="protein sequence ID" value="SMF02758.1"/>
    <property type="molecule type" value="Genomic_DNA"/>
</dbReference>
<accession>A0A1X7CTE0</accession>
<evidence type="ECO:0000313" key="3">
    <source>
        <dbReference type="Proteomes" id="UP000192906"/>
    </source>
</evidence>
<name>A0A1X7CTE0_9BACT</name>